<feature type="transmembrane region" description="Helical" evidence="7">
    <location>
        <begin position="6"/>
        <end position="24"/>
    </location>
</feature>
<comment type="subcellular location">
    <subcellularLocation>
        <location evidence="1">Cell membrane</location>
        <topology evidence="1">Multi-pass membrane protein</topology>
    </subcellularLocation>
</comment>
<sequence length="103" mass="11006">MEITGYLSAVLIGIVIGVLARVLLPGRQRIGAILTVLIGIGAAALGSYVAHRFGLDNDHPAHWWRLSWDWVLLGIQVAFALVGIGLASALAHTVIAEREDTAR</sequence>
<evidence type="ECO:0000313" key="9">
    <source>
        <dbReference type="Proteomes" id="UP001589894"/>
    </source>
</evidence>
<accession>A0ABV6P0I4</accession>
<dbReference type="RefSeq" id="WP_377341305.1">
    <property type="nucleotide sequence ID" value="NZ_JBHLUE010000017.1"/>
</dbReference>
<dbReference type="EMBL" id="JBHLUE010000017">
    <property type="protein sequence ID" value="MFC0566531.1"/>
    <property type="molecule type" value="Genomic_DNA"/>
</dbReference>
<protein>
    <submittedName>
        <fullName evidence="8">GlsB/YeaQ/YmgE family stress response membrane protein</fullName>
    </submittedName>
</protein>
<comment type="similarity">
    <text evidence="2">Belongs to the UPF0410 family.</text>
</comment>
<dbReference type="InterPro" id="IPR007341">
    <property type="entry name" value="Transgly_assoc"/>
</dbReference>
<evidence type="ECO:0000256" key="1">
    <source>
        <dbReference type="ARBA" id="ARBA00004651"/>
    </source>
</evidence>
<evidence type="ECO:0000256" key="2">
    <source>
        <dbReference type="ARBA" id="ARBA00011006"/>
    </source>
</evidence>
<evidence type="ECO:0000313" key="8">
    <source>
        <dbReference type="EMBL" id="MFC0566531.1"/>
    </source>
</evidence>
<dbReference type="PANTHER" id="PTHR33884">
    <property type="entry name" value="UPF0410 PROTEIN YMGE"/>
    <property type="match status" value="1"/>
</dbReference>
<evidence type="ECO:0000256" key="3">
    <source>
        <dbReference type="ARBA" id="ARBA00022475"/>
    </source>
</evidence>
<organism evidence="8 9">
    <name type="scientific">Plantactinospora siamensis</name>
    <dbReference type="NCBI Taxonomy" id="555372"/>
    <lineage>
        <taxon>Bacteria</taxon>
        <taxon>Bacillati</taxon>
        <taxon>Actinomycetota</taxon>
        <taxon>Actinomycetes</taxon>
        <taxon>Micromonosporales</taxon>
        <taxon>Micromonosporaceae</taxon>
        <taxon>Plantactinospora</taxon>
    </lineage>
</organism>
<feature type="transmembrane region" description="Helical" evidence="7">
    <location>
        <begin position="31"/>
        <end position="50"/>
    </location>
</feature>
<evidence type="ECO:0000256" key="6">
    <source>
        <dbReference type="ARBA" id="ARBA00023136"/>
    </source>
</evidence>
<keyword evidence="4 7" id="KW-0812">Transmembrane</keyword>
<keyword evidence="9" id="KW-1185">Reference proteome</keyword>
<comment type="caution">
    <text evidence="8">The sequence shown here is derived from an EMBL/GenBank/DDBJ whole genome shotgun (WGS) entry which is preliminary data.</text>
</comment>
<evidence type="ECO:0000256" key="4">
    <source>
        <dbReference type="ARBA" id="ARBA00022692"/>
    </source>
</evidence>
<evidence type="ECO:0000256" key="7">
    <source>
        <dbReference type="SAM" id="Phobius"/>
    </source>
</evidence>
<name>A0ABV6P0I4_9ACTN</name>
<keyword evidence="3" id="KW-1003">Cell membrane</keyword>
<proteinExistence type="inferred from homology"/>
<dbReference type="PANTHER" id="PTHR33884:SF3">
    <property type="entry name" value="UPF0410 PROTEIN YMGE"/>
    <property type="match status" value="1"/>
</dbReference>
<gene>
    <name evidence="8" type="ORF">ACFFHU_20625</name>
</gene>
<keyword evidence="6 7" id="KW-0472">Membrane</keyword>
<feature type="transmembrane region" description="Helical" evidence="7">
    <location>
        <begin position="70"/>
        <end position="95"/>
    </location>
</feature>
<keyword evidence="5 7" id="KW-1133">Transmembrane helix</keyword>
<dbReference type="Proteomes" id="UP001589894">
    <property type="component" value="Unassembled WGS sequence"/>
</dbReference>
<evidence type="ECO:0000256" key="5">
    <source>
        <dbReference type="ARBA" id="ARBA00022989"/>
    </source>
</evidence>
<reference evidence="8 9" key="1">
    <citation type="submission" date="2024-09" db="EMBL/GenBank/DDBJ databases">
        <authorList>
            <person name="Sun Q."/>
            <person name="Mori K."/>
        </authorList>
    </citation>
    <scope>NUCLEOTIDE SEQUENCE [LARGE SCALE GENOMIC DNA]</scope>
    <source>
        <strain evidence="8 9">TBRC 2205</strain>
    </source>
</reference>